<feature type="binding site" evidence="3">
    <location>
        <position position="131"/>
    </location>
    <ligand>
        <name>Zn(2+)</name>
        <dbReference type="ChEBI" id="CHEBI:29105"/>
        <label>2</label>
    </ligand>
</feature>
<feature type="domain" description="Peptidase M20 dimerisation" evidence="5">
    <location>
        <begin position="216"/>
        <end position="315"/>
    </location>
</feature>
<feature type="binding site" evidence="3">
    <location>
        <position position="386"/>
    </location>
    <ligand>
        <name>Zn(2+)</name>
        <dbReference type="ChEBI" id="CHEBI:29105"/>
        <label>2</label>
    </ligand>
</feature>
<evidence type="ECO:0000256" key="1">
    <source>
        <dbReference type="ARBA" id="ARBA00006153"/>
    </source>
</evidence>
<name>A0A3Q8XA19_9BACL</name>
<organism evidence="6 7">
    <name type="scientific">Paenibacillus albus</name>
    <dbReference type="NCBI Taxonomy" id="2495582"/>
    <lineage>
        <taxon>Bacteria</taxon>
        <taxon>Bacillati</taxon>
        <taxon>Bacillota</taxon>
        <taxon>Bacilli</taxon>
        <taxon>Bacillales</taxon>
        <taxon>Paenibacillaceae</taxon>
        <taxon>Paenibacillus</taxon>
    </lineage>
</organism>
<proteinExistence type="inferred from homology"/>
<keyword evidence="7" id="KW-1185">Reference proteome</keyword>
<evidence type="ECO:0000256" key="4">
    <source>
        <dbReference type="PIRSR" id="PIRSR001235-2"/>
    </source>
</evidence>
<gene>
    <name evidence="6" type="ORF">EJC50_19190</name>
</gene>
<dbReference type="AlphaFoldDB" id="A0A3Q8XA19"/>
<feature type="binding site" evidence="3">
    <location>
        <position position="96"/>
    </location>
    <ligand>
        <name>Zn(2+)</name>
        <dbReference type="ChEBI" id="CHEBI:29105"/>
        <label>1</label>
    </ligand>
</feature>
<evidence type="ECO:0000259" key="5">
    <source>
        <dbReference type="Pfam" id="PF07687"/>
    </source>
</evidence>
<dbReference type="NCBIfam" id="TIGR01879">
    <property type="entry name" value="hydantase"/>
    <property type="match status" value="1"/>
</dbReference>
<dbReference type="Proteomes" id="UP000272528">
    <property type="component" value="Chromosome"/>
</dbReference>
<dbReference type="OrthoDB" id="9808195at2"/>
<dbReference type="Pfam" id="PF01546">
    <property type="entry name" value="Peptidase_M20"/>
    <property type="match status" value="1"/>
</dbReference>
<feature type="binding site" evidence="4">
    <location>
        <position position="279"/>
    </location>
    <ligand>
        <name>allantoate</name>
        <dbReference type="ChEBI" id="CHEBI:17536"/>
    </ligand>
</feature>
<dbReference type="KEGG" id="palb:EJC50_19190"/>
<protein>
    <submittedName>
        <fullName evidence="6">Zn-dependent hydrolase</fullName>
    </submittedName>
</protein>
<evidence type="ECO:0000313" key="7">
    <source>
        <dbReference type="Proteomes" id="UP000272528"/>
    </source>
</evidence>
<sequence length="414" mass="44868">MNLANMGHFASDIMSFIDKLSGYGADLAGGVTRLLYSPAWVQAQHELQAMMESSGLVTLFDDAGNLFGRLEGDDPADGVILTGSHIDTVRCGGKYDGAFGVGAGLIALSHLRAHHGKPKRTLEVVSFAEEEGSRFPLAYWGSGNVIGHYDVFHVPEVYDADGIGLADAMQAAGFGPGKKRPAKRTDIRTFIELHIEQGVILERERYTVGIVDGIVGQRRFTFEVKGEANHAGTTPMIWRRDALAGACEMIHSVETLAVAFGESTVATVGQLELSPNISNVIPGLAKFTLDSRHADKSKLEALCEAIVTRFQAIAADRDLELSTTEWMNAEPVLMNPELTQKLAQLCSSKGLRYRSLFSGAGHDAQMMQKVCKAAMLFVPSRNGVSHSHLEYTEPEALSAAIAVLIELLYDLAYR</sequence>
<feature type="binding site" evidence="3">
    <location>
        <position position="96"/>
    </location>
    <ligand>
        <name>Zn(2+)</name>
        <dbReference type="ChEBI" id="CHEBI:29105"/>
        <label>2</label>
    </ligand>
</feature>
<dbReference type="PANTHER" id="PTHR32494:SF5">
    <property type="entry name" value="ALLANTOATE AMIDOHYDROLASE"/>
    <property type="match status" value="1"/>
</dbReference>
<dbReference type="EMBL" id="CP034437">
    <property type="protein sequence ID" value="AZN43787.1"/>
    <property type="molecule type" value="Genomic_DNA"/>
</dbReference>
<feature type="binding site" evidence="4">
    <location>
        <position position="219"/>
    </location>
    <ligand>
        <name>allantoate</name>
        <dbReference type="ChEBI" id="CHEBI:17536"/>
    </ligand>
</feature>
<comment type="cofactor">
    <cofactor evidence="3">
        <name>Zn(2+)</name>
        <dbReference type="ChEBI" id="CHEBI:29105"/>
    </cofactor>
    <text evidence="3">Binds 2 Zn(2+) ions per subunit.</text>
</comment>
<dbReference type="PIRSF" id="PIRSF001235">
    <property type="entry name" value="Amidase_carbamoylase"/>
    <property type="match status" value="1"/>
</dbReference>
<keyword evidence="3" id="KW-0479">Metal-binding</keyword>
<dbReference type="InterPro" id="IPR036264">
    <property type="entry name" value="Bact_exopeptidase_dim_dom"/>
</dbReference>
<feature type="binding site" evidence="3">
    <location>
        <position position="194"/>
    </location>
    <ligand>
        <name>Zn(2+)</name>
        <dbReference type="ChEBI" id="CHEBI:29105"/>
        <label>1</label>
    </ligand>
</feature>
<keyword evidence="3" id="KW-0862">Zinc</keyword>
<dbReference type="GO" id="GO:0046872">
    <property type="term" value="F:metal ion binding"/>
    <property type="evidence" value="ECO:0007669"/>
    <property type="project" value="UniProtKB-KW"/>
</dbReference>
<feature type="binding site" evidence="3">
    <location>
        <position position="85"/>
    </location>
    <ligand>
        <name>Zn(2+)</name>
        <dbReference type="ChEBI" id="CHEBI:29105"/>
        <label>1</label>
    </ligand>
</feature>
<dbReference type="NCBIfam" id="NF006771">
    <property type="entry name" value="PRK09290.1-5"/>
    <property type="match status" value="1"/>
</dbReference>
<keyword evidence="2 6" id="KW-0378">Hydrolase</keyword>
<evidence type="ECO:0000256" key="3">
    <source>
        <dbReference type="PIRSR" id="PIRSR001235-1"/>
    </source>
</evidence>
<dbReference type="Gene3D" id="3.30.70.360">
    <property type="match status" value="1"/>
</dbReference>
<feature type="binding site" evidence="4">
    <location>
        <position position="292"/>
    </location>
    <ligand>
        <name>allantoate</name>
        <dbReference type="ChEBI" id="CHEBI:17536"/>
    </ligand>
</feature>
<dbReference type="Pfam" id="PF07687">
    <property type="entry name" value="M20_dimer"/>
    <property type="match status" value="1"/>
</dbReference>
<dbReference type="Gene3D" id="3.40.630.10">
    <property type="entry name" value="Zn peptidases"/>
    <property type="match status" value="1"/>
</dbReference>
<dbReference type="SUPFAM" id="SSF53187">
    <property type="entry name" value="Zn-dependent exopeptidases"/>
    <property type="match status" value="1"/>
</dbReference>
<evidence type="ECO:0000313" key="6">
    <source>
        <dbReference type="EMBL" id="AZN43787.1"/>
    </source>
</evidence>
<evidence type="ECO:0000256" key="2">
    <source>
        <dbReference type="ARBA" id="ARBA00022801"/>
    </source>
</evidence>
<accession>A0A3Q8XA19</accession>
<reference evidence="7" key="1">
    <citation type="submission" date="2018-12" db="EMBL/GenBank/DDBJ databases">
        <title>Genome sequence of Peanibacillus sp.</title>
        <authorList>
            <person name="Subramani G."/>
            <person name="Srinivasan S."/>
            <person name="Kim M.K."/>
        </authorList>
    </citation>
    <scope>NUCLEOTIDE SEQUENCE [LARGE SCALE GENOMIC DNA]</scope>
    <source>
        <strain evidence="7">18JY67-1</strain>
    </source>
</reference>
<dbReference type="GO" id="GO:0016813">
    <property type="term" value="F:hydrolase activity, acting on carbon-nitrogen (but not peptide) bonds, in linear amidines"/>
    <property type="evidence" value="ECO:0007669"/>
    <property type="project" value="InterPro"/>
</dbReference>
<dbReference type="InterPro" id="IPR010158">
    <property type="entry name" value="Amidase_Cbmase"/>
</dbReference>
<dbReference type="PANTHER" id="PTHR32494">
    <property type="entry name" value="ALLANTOATE DEIMINASE-RELATED"/>
    <property type="match status" value="1"/>
</dbReference>
<dbReference type="CDD" id="cd03884">
    <property type="entry name" value="M20_bAS"/>
    <property type="match status" value="1"/>
</dbReference>
<comment type="similarity">
    <text evidence="1">Belongs to the peptidase M20 family.</text>
</comment>
<dbReference type="InterPro" id="IPR002933">
    <property type="entry name" value="Peptidase_M20"/>
</dbReference>
<dbReference type="InterPro" id="IPR011650">
    <property type="entry name" value="Peptidase_M20_dimer"/>
</dbReference>
<dbReference type="SUPFAM" id="SSF55031">
    <property type="entry name" value="Bacterial exopeptidase dimerisation domain"/>
    <property type="match status" value="1"/>
</dbReference>